<dbReference type="GO" id="GO:0006637">
    <property type="term" value="P:acyl-CoA metabolic process"/>
    <property type="evidence" value="ECO:0007669"/>
    <property type="project" value="InterPro"/>
</dbReference>
<dbReference type="InterPro" id="IPR049450">
    <property type="entry name" value="ACOT8-like_C"/>
</dbReference>
<keyword evidence="2" id="KW-0378">Hydrolase</keyword>
<proteinExistence type="inferred from homology"/>
<dbReference type="GO" id="GO:0047617">
    <property type="term" value="F:fatty acyl-CoA hydrolase activity"/>
    <property type="evidence" value="ECO:0007669"/>
    <property type="project" value="InterPro"/>
</dbReference>
<dbReference type="GO" id="GO:0009062">
    <property type="term" value="P:fatty acid catabolic process"/>
    <property type="evidence" value="ECO:0007669"/>
    <property type="project" value="TreeGrafter"/>
</dbReference>
<keyword evidence="6" id="KW-1185">Reference proteome</keyword>
<dbReference type="InterPro" id="IPR003703">
    <property type="entry name" value="Acyl_CoA_thio"/>
</dbReference>
<dbReference type="Proteomes" id="UP000193484">
    <property type="component" value="Unassembled WGS sequence"/>
</dbReference>
<dbReference type="SUPFAM" id="SSF54637">
    <property type="entry name" value="Thioesterase/thiol ester dehydrase-isomerase"/>
    <property type="match status" value="2"/>
</dbReference>
<dbReference type="STRING" id="1793.AWC04_10270"/>
<sequence length="306" mass="32695">MTDTSPPSPSSPSASTLPRVLDALDLTAVPAPAGVTAAFVGEQFPAPFHHILGGHIAAQGLIAAGRTVSGRTPHSLHGYFLRAGDARHPVDFEVLDLQEGRNFSARRITASQSGQVLMSGVASFCTEAVAERGADGGLGYQPSMPAAPDPDGLPAQPHPVELADAGPGRWTSLRWFRRCEVDTGRPEDSDGPGRLRIWWRPDGAVPHDPLLGAALVSYLCAASLVEPAVAARVARGSRQLNTAQRDFAIWFQDAPRLDDWLLLDQCSDSAIGARALSRGRMYNRTGDLVCTANQELYFPPRLPQGH</sequence>
<evidence type="ECO:0000256" key="2">
    <source>
        <dbReference type="ARBA" id="ARBA00022801"/>
    </source>
</evidence>
<feature type="domain" description="Acyl-CoA thioesterase-like N-terminal HotDog" evidence="3">
    <location>
        <begin position="50"/>
        <end position="124"/>
    </location>
</feature>
<reference evidence="5 6" key="1">
    <citation type="submission" date="2016-01" db="EMBL/GenBank/DDBJ databases">
        <title>The new phylogeny of the genus Mycobacterium.</title>
        <authorList>
            <person name="Tarcisio F."/>
            <person name="Conor M."/>
            <person name="Antonella G."/>
            <person name="Elisabetta G."/>
            <person name="Giulia F.S."/>
            <person name="Sara T."/>
            <person name="Anna F."/>
            <person name="Clotilde B."/>
            <person name="Roberto B."/>
            <person name="Veronica D.S."/>
            <person name="Fabio R."/>
            <person name="Monica P."/>
            <person name="Olivier J."/>
            <person name="Enrico T."/>
            <person name="Nicola S."/>
        </authorList>
    </citation>
    <scope>NUCLEOTIDE SEQUENCE [LARGE SCALE GENOMIC DNA]</scope>
    <source>
        <strain evidence="5 6">DSM 44179</strain>
    </source>
</reference>
<dbReference type="PANTHER" id="PTHR11066:SF34">
    <property type="entry name" value="ACYL-COENZYME A THIOESTERASE 8"/>
    <property type="match status" value="1"/>
</dbReference>
<comment type="similarity">
    <text evidence="1">Belongs to the C/M/P thioester hydrolase family.</text>
</comment>
<organism evidence="5 6">
    <name type="scientific">Mycolicibacterium fallax</name>
    <name type="common">Mycobacterium fallax</name>
    <dbReference type="NCBI Taxonomy" id="1793"/>
    <lineage>
        <taxon>Bacteria</taxon>
        <taxon>Bacillati</taxon>
        <taxon>Actinomycetota</taxon>
        <taxon>Actinomycetes</taxon>
        <taxon>Mycobacteriales</taxon>
        <taxon>Mycobacteriaceae</taxon>
        <taxon>Mycolicibacterium</taxon>
    </lineage>
</organism>
<accession>A0A1X1RDM2</accession>
<evidence type="ECO:0000313" key="5">
    <source>
        <dbReference type="EMBL" id="ORV03536.1"/>
    </source>
</evidence>
<dbReference type="CDD" id="cd03444">
    <property type="entry name" value="Thioesterase_II_repeat1"/>
    <property type="match status" value="1"/>
</dbReference>
<dbReference type="Pfam" id="PF20789">
    <property type="entry name" value="4HBT_3C"/>
    <property type="match status" value="1"/>
</dbReference>
<evidence type="ECO:0000259" key="4">
    <source>
        <dbReference type="Pfam" id="PF20789"/>
    </source>
</evidence>
<name>A0A1X1RDM2_MYCFA</name>
<dbReference type="OrthoDB" id="9781019at2"/>
<dbReference type="EMBL" id="LQOJ01000037">
    <property type="protein sequence ID" value="ORV03536.1"/>
    <property type="molecule type" value="Genomic_DNA"/>
</dbReference>
<protein>
    <submittedName>
        <fullName evidence="5">Uncharacterized protein</fullName>
    </submittedName>
</protein>
<dbReference type="InterPro" id="IPR049449">
    <property type="entry name" value="TesB_ACOT8-like_N"/>
</dbReference>
<evidence type="ECO:0000256" key="1">
    <source>
        <dbReference type="ARBA" id="ARBA00006538"/>
    </source>
</evidence>
<dbReference type="CDD" id="cd03445">
    <property type="entry name" value="Thioesterase_II_repeat2"/>
    <property type="match status" value="1"/>
</dbReference>
<evidence type="ECO:0000259" key="3">
    <source>
        <dbReference type="Pfam" id="PF13622"/>
    </source>
</evidence>
<feature type="domain" description="Acyl-CoA thioesterase-like C-terminal" evidence="4">
    <location>
        <begin position="165"/>
        <end position="297"/>
    </location>
</feature>
<dbReference type="InterPro" id="IPR042171">
    <property type="entry name" value="Acyl-CoA_hotdog"/>
</dbReference>
<dbReference type="Gene3D" id="2.40.160.210">
    <property type="entry name" value="Acyl-CoA thioesterase, double hotdog domain"/>
    <property type="match status" value="1"/>
</dbReference>
<dbReference type="Pfam" id="PF13622">
    <property type="entry name" value="4HBT_3"/>
    <property type="match status" value="1"/>
</dbReference>
<dbReference type="RefSeq" id="WP_085095835.1">
    <property type="nucleotide sequence ID" value="NZ_AP022603.1"/>
</dbReference>
<comment type="caution">
    <text evidence="5">The sequence shown here is derived from an EMBL/GenBank/DDBJ whole genome shotgun (WGS) entry which is preliminary data.</text>
</comment>
<evidence type="ECO:0000313" key="6">
    <source>
        <dbReference type="Proteomes" id="UP000193484"/>
    </source>
</evidence>
<dbReference type="PANTHER" id="PTHR11066">
    <property type="entry name" value="ACYL-COA THIOESTERASE"/>
    <property type="match status" value="1"/>
</dbReference>
<dbReference type="InterPro" id="IPR029069">
    <property type="entry name" value="HotDog_dom_sf"/>
</dbReference>
<gene>
    <name evidence="5" type="ORF">AWC04_10270</name>
</gene>
<dbReference type="AlphaFoldDB" id="A0A1X1RDM2"/>